<evidence type="ECO:0000313" key="3">
    <source>
        <dbReference type="Proteomes" id="UP000314294"/>
    </source>
</evidence>
<proteinExistence type="predicted"/>
<feature type="region of interest" description="Disordered" evidence="1">
    <location>
        <begin position="1"/>
        <end position="51"/>
    </location>
</feature>
<comment type="caution">
    <text evidence="2">The sequence shown here is derived from an EMBL/GenBank/DDBJ whole genome shotgun (WGS) entry which is preliminary data.</text>
</comment>
<sequence>MTRERRLMGQLVPPLMSPRQATAAANQQRPLGRGRGARSLLGESNSKTSAPHLKDQLERIHKACLCQVVPQGLTRWLKSEVFRKSGLGQDGGQLAIDLHHIIDLWNKLTQLTLFAINA</sequence>
<dbReference type="AlphaFoldDB" id="A0A4Z2HZW9"/>
<organism evidence="2 3">
    <name type="scientific">Liparis tanakae</name>
    <name type="common">Tanaka's snailfish</name>
    <dbReference type="NCBI Taxonomy" id="230148"/>
    <lineage>
        <taxon>Eukaryota</taxon>
        <taxon>Metazoa</taxon>
        <taxon>Chordata</taxon>
        <taxon>Craniata</taxon>
        <taxon>Vertebrata</taxon>
        <taxon>Euteleostomi</taxon>
        <taxon>Actinopterygii</taxon>
        <taxon>Neopterygii</taxon>
        <taxon>Teleostei</taxon>
        <taxon>Neoteleostei</taxon>
        <taxon>Acanthomorphata</taxon>
        <taxon>Eupercaria</taxon>
        <taxon>Perciformes</taxon>
        <taxon>Cottioidei</taxon>
        <taxon>Cottales</taxon>
        <taxon>Liparidae</taxon>
        <taxon>Liparis</taxon>
    </lineage>
</organism>
<gene>
    <name evidence="2" type="ORF">EYF80_018566</name>
</gene>
<keyword evidence="3" id="KW-1185">Reference proteome</keyword>
<evidence type="ECO:0000313" key="2">
    <source>
        <dbReference type="EMBL" id="TNN71218.1"/>
    </source>
</evidence>
<accession>A0A4Z2HZW9</accession>
<feature type="compositionally biased region" description="Polar residues" evidence="1">
    <location>
        <begin position="19"/>
        <end position="28"/>
    </location>
</feature>
<protein>
    <submittedName>
        <fullName evidence="2">Uncharacterized protein</fullName>
    </submittedName>
</protein>
<evidence type="ECO:0000256" key="1">
    <source>
        <dbReference type="SAM" id="MobiDB-lite"/>
    </source>
</evidence>
<name>A0A4Z2HZW9_9TELE</name>
<dbReference type="Proteomes" id="UP000314294">
    <property type="component" value="Unassembled WGS sequence"/>
</dbReference>
<dbReference type="EMBL" id="SRLO01000153">
    <property type="protein sequence ID" value="TNN71218.1"/>
    <property type="molecule type" value="Genomic_DNA"/>
</dbReference>
<reference evidence="2 3" key="1">
    <citation type="submission" date="2019-03" db="EMBL/GenBank/DDBJ databases">
        <title>First draft genome of Liparis tanakae, snailfish: a comprehensive survey of snailfish specific genes.</title>
        <authorList>
            <person name="Kim W."/>
            <person name="Song I."/>
            <person name="Jeong J.-H."/>
            <person name="Kim D."/>
            <person name="Kim S."/>
            <person name="Ryu S."/>
            <person name="Song J.Y."/>
            <person name="Lee S.K."/>
        </authorList>
    </citation>
    <scope>NUCLEOTIDE SEQUENCE [LARGE SCALE GENOMIC DNA]</scope>
    <source>
        <tissue evidence="2">Muscle</tissue>
    </source>
</reference>